<dbReference type="Gene3D" id="3.40.190.170">
    <property type="entry name" value="Bacterial extracellular solute-binding protein, family 7"/>
    <property type="match status" value="1"/>
</dbReference>
<gene>
    <name evidence="3" type="ORF">HND93_34640</name>
</gene>
<organism evidence="3 4">
    <name type="scientific">Azospirillum oleiclasticum</name>
    <dbReference type="NCBI Taxonomy" id="2735135"/>
    <lineage>
        <taxon>Bacteria</taxon>
        <taxon>Pseudomonadati</taxon>
        <taxon>Pseudomonadota</taxon>
        <taxon>Alphaproteobacteria</taxon>
        <taxon>Rhodospirillales</taxon>
        <taxon>Azospirillaceae</taxon>
        <taxon>Azospirillum</taxon>
    </lineage>
</organism>
<proteinExistence type="predicted"/>
<dbReference type="PANTHER" id="PTHR33376">
    <property type="match status" value="1"/>
</dbReference>
<dbReference type="Pfam" id="PF03480">
    <property type="entry name" value="DctP"/>
    <property type="match status" value="1"/>
</dbReference>
<dbReference type="PANTHER" id="PTHR33376:SF15">
    <property type="entry name" value="BLL6794 PROTEIN"/>
    <property type="match status" value="1"/>
</dbReference>
<keyword evidence="4" id="KW-1185">Reference proteome</keyword>
<feature type="chain" id="PRO_5047308679" evidence="2">
    <location>
        <begin position="32"/>
        <end position="352"/>
    </location>
</feature>
<evidence type="ECO:0000256" key="1">
    <source>
        <dbReference type="ARBA" id="ARBA00022729"/>
    </source>
</evidence>
<dbReference type="CDD" id="cd13665">
    <property type="entry name" value="PBP2_TRAP_Dctp3_4"/>
    <property type="match status" value="1"/>
</dbReference>
<keyword evidence="1 2" id="KW-0732">Signal</keyword>
<dbReference type="InterPro" id="IPR038404">
    <property type="entry name" value="TRAP_DctP_sf"/>
</dbReference>
<name>A0ABX2TKI3_9PROT</name>
<accession>A0ABX2TKI3</accession>
<dbReference type="RefSeq" id="WP_180286645.1">
    <property type="nucleotide sequence ID" value="NZ_JABFDB010000046.1"/>
</dbReference>
<evidence type="ECO:0000313" key="3">
    <source>
        <dbReference type="EMBL" id="NYZ24870.1"/>
    </source>
</evidence>
<comment type="caution">
    <text evidence="3">The sequence shown here is derived from an EMBL/GenBank/DDBJ whole genome shotgun (WGS) entry which is preliminary data.</text>
</comment>
<reference evidence="3 4" key="1">
    <citation type="submission" date="2020-05" db="EMBL/GenBank/DDBJ databases">
        <title>Azospirillum oleiclasticum sp. nov, a nitrogen-fixing and heavy crude oil-emulsifying bacterium isolated from the crude oil of Yumen Oilfield.</title>
        <authorList>
            <person name="Wu D."/>
            <person name="Cai M."/>
            <person name="Zhang X."/>
        </authorList>
    </citation>
    <scope>NUCLEOTIDE SEQUENCE [LARGE SCALE GENOMIC DNA]</scope>
    <source>
        <strain evidence="3 4">ROY-1-1-2</strain>
    </source>
</reference>
<dbReference type="Proteomes" id="UP000584642">
    <property type="component" value="Unassembled WGS sequence"/>
</dbReference>
<dbReference type="InterPro" id="IPR018389">
    <property type="entry name" value="DctP_fam"/>
</dbReference>
<evidence type="ECO:0000313" key="4">
    <source>
        <dbReference type="Proteomes" id="UP000584642"/>
    </source>
</evidence>
<sequence length="352" mass="37729">MLRNTRQRVWRAVLCSAVAIATAAVAVQARAETIKLTVSHYLPPAHTIHKELTRWAEELATKSDGRLRVNVFPSGQMGPPPRQFDLARTGVADVAFFIHGALPGRFPVTEAAQLPYAFNRKVDGGSRALGIADASAILTDLAPLLEKEHEGTRILYALASPTIGLYMRKATVRKPADMAGLRLRHNGPITSAMVAAWGGSPVALPPSDLADAMDKGVLDGMVFNFEAAHAFQMAKSLHSVTDLKASAATFALVMNRAKYDSLPADLRRLIDETTGAAAARRVGALYDEAEAAGRRYLEDNKVTVIEPSAEEAAAFQTLAAPLADKLAGASGDRAVIRDFQAQLKARVEKGMP</sequence>
<dbReference type="NCBIfam" id="NF037995">
    <property type="entry name" value="TRAP_S1"/>
    <property type="match status" value="1"/>
</dbReference>
<evidence type="ECO:0000256" key="2">
    <source>
        <dbReference type="SAM" id="SignalP"/>
    </source>
</evidence>
<feature type="signal peptide" evidence="2">
    <location>
        <begin position="1"/>
        <end position="31"/>
    </location>
</feature>
<dbReference type="EMBL" id="JABFDB010000046">
    <property type="protein sequence ID" value="NYZ24870.1"/>
    <property type="molecule type" value="Genomic_DNA"/>
</dbReference>
<protein>
    <submittedName>
        <fullName evidence="3">TRAP transporter substrate-binding protein</fullName>
    </submittedName>
</protein>